<evidence type="ECO:0000313" key="2">
    <source>
        <dbReference type="Proteomes" id="UP001054945"/>
    </source>
</evidence>
<comment type="caution">
    <text evidence="1">The sequence shown here is derived from an EMBL/GenBank/DDBJ whole genome shotgun (WGS) entry which is preliminary data.</text>
</comment>
<accession>A0AAV4Y7N7</accession>
<name>A0AAV4Y7N7_CAEEX</name>
<dbReference type="AlphaFoldDB" id="A0AAV4Y7N7"/>
<protein>
    <submittedName>
        <fullName evidence="1">Uncharacterized protein</fullName>
    </submittedName>
</protein>
<evidence type="ECO:0000313" key="1">
    <source>
        <dbReference type="EMBL" id="GIZ02456.1"/>
    </source>
</evidence>
<organism evidence="1 2">
    <name type="scientific">Caerostris extrusa</name>
    <name type="common">Bark spider</name>
    <name type="synonym">Caerostris bankana</name>
    <dbReference type="NCBI Taxonomy" id="172846"/>
    <lineage>
        <taxon>Eukaryota</taxon>
        <taxon>Metazoa</taxon>
        <taxon>Ecdysozoa</taxon>
        <taxon>Arthropoda</taxon>
        <taxon>Chelicerata</taxon>
        <taxon>Arachnida</taxon>
        <taxon>Araneae</taxon>
        <taxon>Araneomorphae</taxon>
        <taxon>Entelegynae</taxon>
        <taxon>Araneoidea</taxon>
        <taxon>Araneidae</taxon>
        <taxon>Caerostris</taxon>
    </lineage>
</organism>
<dbReference type="EMBL" id="BPLR01001461">
    <property type="protein sequence ID" value="GIZ02456.1"/>
    <property type="molecule type" value="Genomic_DNA"/>
</dbReference>
<sequence length="83" mass="9254">MHPSPPFFFCLRDPKSPERSDRLYESPEVQVAQDRGTTSDLFIFYRARGPRLCLCLRGVVISMKGGVFKGAVLVGGLFWGSVC</sequence>
<reference evidence="1 2" key="1">
    <citation type="submission" date="2021-06" db="EMBL/GenBank/DDBJ databases">
        <title>Caerostris extrusa draft genome.</title>
        <authorList>
            <person name="Kono N."/>
            <person name="Arakawa K."/>
        </authorList>
    </citation>
    <scope>NUCLEOTIDE SEQUENCE [LARGE SCALE GENOMIC DNA]</scope>
</reference>
<keyword evidence="2" id="KW-1185">Reference proteome</keyword>
<proteinExistence type="predicted"/>
<gene>
    <name evidence="1" type="ORF">CEXT_459051</name>
</gene>
<dbReference type="Proteomes" id="UP001054945">
    <property type="component" value="Unassembled WGS sequence"/>
</dbReference>